<dbReference type="PANTHER" id="PTHR12697">
    <property type="entry name" value="PBS LYASE HEAT-LIKE PROTEIN"/>
    <property type="match status" value="1"/>
</dbReference>
<dbReference type="InterPro" id="IPR021133">
    <property type="entry name" value="HEAT_type_2"/>
</dbReference>
<dbReference type="SUPFAM" id="SSF48371">
    <property type="entry name" value="ARM repeat"/>
    <property type="match status" value="2"/>
</dbReference>
<feature type="chain" id="PRO_5020235515" description="HEAT repeat domain-containing protein" evidence="2">
    <location>
        <begin position="36"/>
        <end position="859"/>
    </location>
</feature>
<accession>A0A4U1JCG0</accession>
<keyword evidence="2" id="KW-0732">Signal</keyword>
<organism evidence="3 4">
    <name type="scientific">Polyangium fumosum</name>
    <dbReference type="NCBI Taxonomy" id="889272"/>
    <lineage>
        <taxon>Bacteria</taxon>
        <taxon>Pseudomonadati</taxon>
        <taxon>Myxococcota</taxon>
        <taxon>Polyangia</taxon>
        <taxon>Polyangiales</taxon>
        <taxon>Polyangiaceae</taxon>
        <taxon>Polyangium</taxon>
    </lineage>
</organism>
<dbReference type="AlphaFoldDB" id="A0A4U1JCG0"/>
<dbReference type="SMART" id="SM00567">
    <property type="entry name" value="EZ_HEAT"/>
    <property type="match status" value="13"/>
</dbReference>
<evidence type="ECO:0008006" key="5">
    <source>
        <dbReference type="Google" id="ProtNLM"/>
    </source>
</evidence>
<dbReference type="OrthoDB" id="3661251at2"/>
<dbReference type="Pfam" id="PF13646">
    <property type="entry name" value="HEAT_2"/>
    <property type="match status" value="4"/>
</dbReference>
<keyword evidence="4" id="KW-1185">Reference proteome</keyword>
<dbReference type="InterPro" id="IPR011989">
    <property type="entry name" value="ARM-like"/>
</dbReference>
<reference evidence="3 4" key="1">
    <citation type="submission" date="2019-04" db="EMBL/GenBank/DDBJ databases">
        <authorList>
            <person name="Li Y."/>
            <person name="Wang J."/>
        </authorList>
    </citation>
    <scope>NUCLEOTIDE SEQUENCE [LARGE SCALE GENOMIC DNA]</scope>
    <source>
        <strain evidence="3 4">DSM 14668</strain>
    </source>
</reference>
<proteinExistence type="predicted"/>
<dbReference type="GO" id="GO:0016491">
    <property type="term" value="F:oxidoreductase activity"/>
    <property type="evidence" value="ECO:0007669"/>
    <property type="project" value="TreeGrafter"/>
</dbReference>
<dbReference type="EMBL" id="SSMQ01000014">
    <property type="protein sequence ID" value="TKD08317.1"/>
    <property type="molecule type" value="Genomic_DNA"/>
</dbReference>
<dbReference type="Pfam" id="PF03130">
    <property type="entry name" value="HEAT_PBS"/>
    <property type="match status" value="2"/>
</dbReference>
<evidence type="ECO:0000313" key="4">
    <source>
        <dbReference type="Proteomes" id="UP000309215"/>
    </source>
</evidence>
<dbReference type="PROSITE" id="PS50077">
    <property type="entry name" value="HEAT_REPEAT"/>
    <property type="match status" value="1"/>
</dbReference>
<evidence type="ECO:0000313" key="3">
    <source>
        <dbReference type="EMBL" id="TKD08317.1"/>
    </source>
</evidence>
<name>A0A4U1JCG0_9BACT</name>
<dbReference type="Gene3D" id="1.25.10.10">
    <property type="entry name" value="Leucine-rich Repeat Variant"/>
    <property type="match status" value="5"/>
</dbReference>
<dbReference type="InterPro" id="IPR016024">
    <property type="entry name" value="ARM-type_fold"/>
</dbReference>
<sequence>MRSVTRSIRMRSLVRAGLLSLGVSLSLFSGGAADAFVWPNVPERIARSLASPDVSERRAAAQRIGELPSELGVPLAQRALGDPDVEVRLAAAEAAIALRLSRAGDLVIGWLGEGDARLRLAACDVIRSSPTDRSVVALGRVLGDPDAKVRVAAASAMGSSGLPDAVSPLLGHLDDSALEVRVEVARALGRLADPRAVVPLIGKVQDAVPEVRRAVARALGELGDARATSALMIALQDGSQDVRVEAVTALGKLRSDEATAAIAPLLEANAGSDAVLAPTTMPGVRPGQGSAGAGEVRAAALRALGRIGSESAVRALIGALAKDDPSAPRSPVREALVAAGKSAAPQLVAVLSGSPSPSTAAGAALVLGALGAKEGLDPTVRAMQRGVLPLKHGLRALAVLGASEALPAVLELLSDADPTVRREAIRAASELLDPARPDGRAVDPARAMLLDAATPPDEKIELVRLLGRTGSPRAHDVLLPLTTTKSRSFRLAVLEALGAYTPAPPKVEAVLLEAIADDAADVRLAAAASIARAGGPSAAAKLLERLQVAAEQDRGAIGLALAGALSRVTDPALAARVGAALPSSPDVARDALLEGLGRMRGEASSKVLRGFVASGIDDRRKVAEALAGHPEAASVLVPLLGDADPGVRANAAWSLGAVGKKDALAALTRAVTDPDVAVAGNAAGALGRVAAREGAAADVQTSLCRAAADPRPYVRANAVVSLGLAGASCEAGLVVGLLQRDRSEAVRLAAAEALWRDVARAQTGKETERRALARCAGEDRNATVANRCARPPVRTPGTDDVLVFVAPDGKDEPLARAPYALVREDGLLRMGIADRRGAFFEFQVPKGTIRLAVPAQLAR</sequence>
<evidence type="ECO:0000256" key="2">
    <source>
        <dbReference type="SAM" id="SignalP"/>
    </source>
</evidence>
<gene>
    <name evidence="3" type="ORF">E8A74_15435</name>
</gene>
<dbReference type="PANTHER" id="PTHR12697:SF5">
    <property type="entry name" value="DEOXYHYPUSINE HYDROXYLASE"/>
    <property type="match status" value="1"/>
</dbReference>
<comment type="caution">
    <text evidence="3">The sequence shown here is derived from an EMBL/GenBank/DDBJ whole genome shotgun (WGS) entry which is preliminary data.</text>
</comment>
<dbReference type="InterPro" id="IPR004155">
    <property type="entry name" value="PBS_lyase_HEAT"/>
</dbReference>
<evidence type="ECO:0000256" key="1">
    <source>
        <dbReference type="ARBA" id="ARBA00045876"/>
    </source>
</evidence>
<comment type="function">
    <text evidence="1">Catalyzes the hydroxylation of the N(6)-(4-aminobutyl)-L-lysine intermediate produced by deoxyhypusine synthase/DHPS on a critical lysine of the eukaryotic translation initiation factor 5A/eIF-5A. This is the second step of the post-translational modification of that lysine into an unusual amino acid residue named hypusine. Hypusination is unique to mature eIF-5A factor and is essential for its function.</text>
</comment>
<dbReference type="RefSeq" id="WP_136929777.1">
    <property type="nucleotide sequence ID" value="NZ_SSMQ01000014.1"/>
</dbReference>
<feature type="signal peptide" evidence="2">
    <location>
        <begin position="1"/>
        <end position="35"/>
    </location>
</feature>
<dbReference type="Proteomes" id="UP000309215">
    <property type="component" value="Unassembled WGS sequence"/>
</dbReference>
<protein>
    <recommendedName>
        <fullName evidence="5">HEAT repeat domain-containing protein</fullName>
    </recommendedName>
</protein>